<feature type="region of interest" description="Disordered" evidence="1">
    <location>
        <begin position="1"/>
        <end position="64"/>
    </location>
</feature>
<evidence type="ECO:0000313" key="4">
    <source>
        <dbReference type="Proteomes" id="UP001597260"/>
    </source>
</evidence>
<keyword evidence="2" id="KW-0472">Membrane</keyword>
<feature type="transmembrane region" description="Helical" evidence="2">
    <location>
        <begin position="273"/>
        <end position="294"/>
    </location>
</feature>
<sequence>MGDVTGPPTDHQPGAGQSDDLVSLIEPTTGAPLGAVPQRVPVRVPPESPVPIRGTGPGHDEGLRGQGERRLLRAATPEQTPADEPAFWLPIEEVHWDGTPVRKDPKARFGWLRFRREPGRRTDRSPRPPRPPRHAVTGLAGLLSLTLLTSFFAWVSAEPLWLAVGRGEYGTVVVTGCTGNGVKLRCRGTFVAANAAFTVVDVALAGVGPGSRQAGSRVTARMLDADARMAYAEGGAVLGHLRWLLGLMLVLLCAGGIVWSTGALRLPEPRARLVAVLVGLAGPLIITVGFIAAAA</sequence>
<evidence type="ECO:0000313" key="3">
    <source>
        <dbReference type="EMBL" id="MFD1323059.1"/>
    </source>
</evidence>
<gene>
    <name evidence="3" type="ORF">ACFQ4H_18365</name>
</gene>
<proteinExistence type="predicted"/>
<dbReference type="RefSeq" id="WP_377572212.1">
    <property type="nucleotide sequence ID" value="NZ_JBHTMP010000027.1"/>
</dbReference>
<accession>A0ABW3YFS5</accession>
<evidence type="ECO:0000256" key="2">
    <source>
        <dbReference type="SAM" id="Phobius"/>
    </source>
</evidence>
<keyword evidence="2" id="KW-1133">Transmembrane helix</keyword>
<keyword evidence="4" id="KW-1185">Reference proteome</keyword>
<feature type="region of interest" description="Disordered" evidence="1">
    <location>
        <begin position="113"/>
        <end position="135"/>
    </location>
</feature>
<comment type="caution">
    <text evidence="3">The sequence shown here is derived from an EMBL/GenBank/DDBJ whole genome shotgun (WGS) entry which is preliminary data.</text>
</comment>
<feature type="transmembrane region" description="Helical" evidence="2">
    <location>
        <begin position="134"/>
        <end position="155"/>
    </location>
</feature>
<feature type="compositionally biased region" description="Basic and acidic residues" evidence="1">
    <location>
        <begin position="114"/>
        <end position="126"/>
    </location>
</feature>
<organism evidence="3 4">
    <name type="scientific">Micromonospora sonneratiae</name>
    <dbReference type="NCBI Taxonomy" id="1184706"/>
    <lineage>
        <taxon>Bacteria</taxon>
        <taxon>Bacillati</taxon>
        <taxon>Actinomycetota</taxon>
        <taxon>Actinomycetes</taxon>
        <taxon>Micromonosporales</taxon>
        <taxon>Micromonosporaceae</taxon>
        <taxon>Micromonospora</taxon>
    </lineage>
</organism>
<dbReference type="EMBL" id="JBHTMP010000027">
    <property type="protein sequence ID" value="MFD1323059.1"/>
    <property type="molecule type" value="Genomic_DNA"/>
</dbReference>
<dbReference type="Proteomes" id="UP001597260">
    <property type="component" value="Unassembled WGS sequence"/>
</dbReference>
<keyword evidence="2" id="KW-0812">Transmembrane</keyword>
<evidence type="ECO:0000256" key="1">
    <source>
        <dbReference type="SAM" id="MobiDB-lite"/>
    </source>
</evidence>
<name>A0ABW3YFS5_9ACTN</name>
<reference evidence="4" key="1">
    <citation type="journal article" date="2019" name="Int. J. Syst. Evol. Microbiol.">
        <title>The Global Catalogue of Microorganisms (GCM) 10K type strain sequencing project: providing services to taxonomists for standard genome sequencing and annotation.</title>
        <authorList>
            <consortium name="The Broad Institute Genomics Platform"/>
            <consortium name="The Broad Institute Genome Sequencing Center for Infectious Disease"/>
            <person name="Wu L."/>
            <person name="Ma J."/>
        </authorList>
    </citation>
    <scope>NUCLEOTIDE SEQUENCE [LARGE SCALE GENOMIC DNA]</scope>
    <source>
        <strain evidence="4">JCM 31037</strain>
    </source>
</reference>
<feature type="transmembrane region" description="Helical" evidence="2">
    <location>
        <begin position="243"/>
        <end position="261"/>
    </location>
</feature>
<protein>
    <submittedName>
        <fullName evidence="3">Uncharacterized protein</fullName>
    </submittedName>
</protein>